<dbReference type="OMA" id="KLAFEFV"/>
<dbReference type="AlphaFoldDB" id="M1CG44"/>
<reference evidence="1" key="2">
    <citation type="submission" date="2015-06" db="UniProtKB">
        <authorList>
            <consortium name="EnsemblPlants"/>
        </authorList>
    </citation>
    <scope>IDENTIFICATION</scope>
    <source>
        <strain evidence="1">DM1-3 516 R44</strain>
    </source>
</reference>
<dbReference type="Proteomes" id="UP000011115">
    <property type="component" value="Unassembled WGS sequence"/>
</dbReference>
<dbReference type="HOGENOM" id="CLU_3054122_0_0_1"/>
<proteinExistence type="predicted"/>
<accession>M1CG44</accession>
<dbReference type="PANTHER" id="PTHR37705:SF1">
    <property type="entry name" value="TRANSMEMBRANE PROTEIN"/>
    <property type="match status" value="1"/>
</dbReference>
<reference evidence="2" key="1">
    <citation type="journal article" date="2011" name="Nature">
        <title>Genome sequence and analysis of the tuber crop potato.</title>
        <authorList>
            <consortium name="The Potato Genome Sequencing Consortium"/>
        </authorList>
    </citation>
    <scope>NUCLEOTIDE SEQUENCE [LARGE SCALE GENOMIC DNA]</scope>
    <source>
        <strain evidence="2">cv. DM1-3 516 R44</strain>
    </source>
</reference>
<protein>
    <submittedName>
        <fullName evidence="1">Uncharacterized protein</fullName>
    </submittedName>
</protein>
<dbReference type="PANTHER" id="PTHR37705">
    <property type="entry name" value="BNAA08G11710D PROTEIN"/>
    <property type="match status" value="1"/>
</dbReference>
<evidence type="ECO:0000313" key="2">
    <source>
        <dbReference type="Proteomes" id="UP000011115"/>
    </source>
</evidence>
<dbReference type="PaxDb" id="4113-PGSC0003DMT400066752"/>
<evidence type="ECO:0000313" key="1">
    <source>
        <dbReference type="EnsemblPlants" id="PGSC0003DMT400066752"/>
    </source>
</evidence>
<dbReference type="Gramene" id="PGSC0003DMT400066752">
    <property type="protein sequence ID" value="PGSC0003DMT400066752"/>
    <property type="gene ID" value="PGSC0003DMG400025947"/>
</dbReference>
<dbReference type="eggNOG" id="ENOG502SXFH">
    <property type="taxonomic scope" value="Eukaryota"/>
</dbReference>
<organism evidence="1 2">
    <name type="scientific">Solanum tuberosum</name>
    <name type="common">Potato</name>
    <dbReference type="NCBI Taxonomy" id="4113"/>
    <lineage>
        <taxon>Eukaryota</taxon>
        <taxon>Viridiplantae</taxon>
        <taxon>Streptophyta</taxon>
        <taxon>Embryophyta</taxon>
        <taxon>Tracheophyta</taxon>
        <taxon>Spermatophyta</taxon>
        <taxon>Magnoliopsida</taxon>
        <taxon>eudicotyledons</taxon>
        <taxon>Gunneridae</taxon>
        <taxon>Pentapetalae</taxon>
        <taxon>asterids</taxon>
        <taxon>lamiids</taxon>
        <taxon>Solanales</taxon>
        <taxon>Solanaceae</taxon>
        <taxon>Solanoideae</taxon>
        <taxon>Solaneae</taxon>
        <taxon>Solanum</taxon>
    </lineage>
</organism>
<keyword evidence="2" id="KW-1185">Reference proteome</keyword>
<dbReference type="EnsemblPlants" id="PGSC0003DMT400066752">
    <property type="protein sequence ID" value="PGSC0003DMT400066752"/>
    <property type="gene ID" value="PGSC0003DMG400025947"/>
</dbReference>
<dbReference type="InParanoid" id="M1CG44"/>
<sequence>MVIQRLEMCIEMVKLVFEFFVVFVEAVGTVISQNDSSLIDRNYDATTPYIGLLP</sequence>
<name>M1CG44_SOLTU</name>